<keyword evidence="2" id="KW-1185">Reference proteome</keyword>
<sequence>MSATTLAAYGVPDAVITALGPGGSEGELIRSLNIENESLKSTHKSNEAALNTLTIQYGKAKHRLLKVQETLRELPLEAQKLKARIETLRRELNLPAIAIKIIPFRPTNPERTPLSTEKRPISLCKTELFPVITKALRKKGLIPAGTLAEELILPLLRENLELRKETPTDRILKKVKSLKINTLRDLQIAEEDLEKAAPLARQVELLKTQVTKLEERKICSLEISPSKPSFTSFSPSKASIAPAHLIDWFPEYW</sequence>
<proteinExistence type="predicted"/>
<protein>
    <submittedName>
        <fullName evidence="1">Uncharacterized protein</fullName>
    </submittedName>
</protein>
<gene>
    <name evidence="1" type="ORF">NEPTK9_000479</name>
</gene>
<name>A0ABS0AXX5_9BACT</name>
<accession>A0ABS0AXX5</accession>
<evidence type="ECO:0000313" key="2">
    <source>
        <dbReference type="Proteomes" id="UP001194714"/>
    </source>
</evidence>
<evidence type="ECO:0000313" key="1">
    <source>
        <dbReference type="EMBL" id="MBF5058979.1"/>
    </source>
</evidence>
<dbReference type="Proteomes" id="UP001194714">
    <property type="component" value="Unassembled WGS sequence"/>
</dbReference>
<organism evidence="1 2">
    <name type="scientific">Candidatus Neptunichlamydia vexilliferae</name>
    <dbReference type="NCBI Taxonomy" id="1651774"/>
    <lineage>
        <taxon>Bacteria</taxon>
        <taxon>Pseudomonadati</taxon>
        <taxon>Chlamydiota</taxon>
        <taxon>Chlamydiia</taxon>
        <taxon>Parachlamydiales</taxon>
        <taxon>Simkaniaceae</taxon>
        <taxon>Candidatus Neptunichlamydia</taxon>
    </lineage>
</organism>
<comment type="caution">
    <text evidence="1">The sequence shown here is derived from an EMBL/GenBank/DDBJ whole genome shotgun (WGS) entry which is preliminary data.</text>
</comment>
<dbReference type="EMBL" id="JAAEJV010000007">
    <property type="protein sequence ID" value="MBF5058979.1"/>
    <property type="molecule type" value="Genomic_DNA"/>
</dbReference>
<reference evidence="1 2" key="1">
    <citation type="submission" date="2020-01" db="EMBL/GenBank/DDBJ databases">
        <title>Draft genome sequence of Cand. Neptunochlamydia vexilliferae K9.</title>
        <authorList>
            <person name="Schulz F."/>
            <person name="Koestlbacher S."/>
            <person name="Wascher F."/>
            <person name="Pizzetti I."/>
            <person name="Horn M."/>
        </authorList>
    </citation>
    <scope>NUCLEOTIDE SEQUENCE [LARGE SCALE GENOMIC DNA]</scope>
    <source>
        <strain evidence="1 2">K9</strain>
    </source>
</reference>
<dbReference type="RefSeq" id="WP_194847279.1">
    <property type="nucleotide sequence ID" value="NZ_JAAEJV010000007.1"/>
</dbReference>